<accession>A0AAE8ZY95</accession>
<dbReference type="GO" id="GO:0005634">
    <property type="term" value="C:nucleus"/>
    <property type="evidence" value="ECO:0007669"/>
    <property type="project" value="UniProtKB-SubCell"/>
</dbReference>
<evidence type="ECO:0000256" key="8">
    <source>
        <dbReference type="ARBA" id="ARBA00023163"/>
    </source>
</evidence>
<dbReference type="Proteomes" id="UP000827892">
    <property type="component" value="Chromosome V"/>
</dbReference>
<feature type="transmembrane region" description="Helical" evidence="11">
    <location>
        <begin position="431"/>
        <end position="453"/>
    </location>
</feature>
<evidence type="ECO:0000256" key="9">
    <source>
        <dbReference type="ARBA" id="ARBA00023170"/>
    </source>
</evidence>
<gene>
    <name evidence="14" type="ORF">L3Y34_006797</name>
</gene>
<dbReference type="InterPro" id="IPR019428">
    <property type="entry name" value="7TM_GPCR_serpentine_rcpt_Str"/>
</dbReference>
<dbReference type="InterPro" id="IPR035500">
    <property type="entry name" value="NHR-like_dom_sf"/>
</dbReference>
<dbReference type="PROSITE" id="PS51843">
    <property type="entry name" value="NR_LBD"/>
    <property type="match status" value="2"/>
</dbReference>
<dbReference type="SUPFAM" id="SSF57716">
    <property type="entry name" value="Glucocorticoid receptor-like (DNA-binding domain)"/>
    <property type="match status" value="2"/>
</dbReference>
<evidence type="ECO:0000256" key="5">
    <source>
        <dbReference type="ARBA" id="ARBA00022833"/>
    </source>
</evidence>
<sequence>MPPPKLESKCAICLGVGDGFHFGAEACKACTAFFRRCIQLKKTFQCRGNGNCDVTMGVRCICRACRFSKCLQAGMNPMGVQLKTDSNTEDVPACSNSQLSLSPVLPESYKDSMPLLTKMRANYEKLLSARRVIHNKNGQNLFKEQVAVPSTYKEAVDEGSQGVSLTADWIACCFDDFAMLPIDQKHILFRNFYTPFFILESAFSSHSKNRPDIYIFPSGNYADMSDLKSFYKDVEVNQKLTKEQFLEFLKPTFETHRRTLVQPMMLENLDILEFFALTNFILWNTTLAEITEECSKIGKSIKDQIVKELSFYMRNFKNIEDPAVRVAGIMSLLPDLYKNTKKMQDDLEIIKVLHYMIYFTGFRFIIWFVYCFVFGFSWCIGSYFLLQMDQDTKDYFQQDMRFGYNVAIEDIPAFYVLYFHPKDGSIRWNSVIYTASLSFIMTMQYGIMVYCGWNMHAKMEQTMQSFSNTLKRHHRQLFRTLVFQGKSMSPNLCRVCGEKSHGTHFGATTCRACAVFYRRIGARENTFLKCRTGVGICKIQRCKKCRLEKCKEVGMSNKNFQFNRDRIKTSEFFTPSIEMFVGRPDFLLFCDPERPKPTPNFVDLSNLLEKAKLILQYHQNFVDRNRLQKMSRFMNLGEFRELKSYDYNKITTVGIRESFIIWENDLLSVARWLTYFGEFQELGLSVKLKFLKTIWHIWNRLKSLVRSAAYLRSQKLTDRTCIYMTHDISLDLKTVKLNVEWVTEYSVEQIAYFIECSENLSIFTTIPLILDLNPTDFSEPEMVQDIF</sequence>
<dbReference type="GO" id="GO:0003700">
    <property type="term" value="F:DNA-binding transcription factor activity"/>
    <property type="evidence" value="ECO:0007669"/>
    <property type="project" value="InterPro"/>
</dbReference>
<dbReference type="CDD" id="cd06960">
    <property type="entry name" value="NR_DBD_HNF4A"/>
    <property type="match status" value="1"/>
</dbReference>
<keyword evidence="10" id="KW-0539">Nucleus</keyword>
<feature type="domain" description="Nuclear receptor" evidence="12">
    <location>
        <begin position="7"/>
        <end position="82"/>
    </location>
</feature>
<evidence type="ECO:0000256" key="1">
    <source>
        <dbReference type="ARBA" id="ARBA00004123"/>
    </source>
</evidence>
<evidence type="ECO:0000256" key="7">
    <source>
        <dbReference type="ARBA" id="ARBA00023125"/>
    </source>
</evidence>
<dbReference type="AlphaFoldDB" id="A0AAE8ZY95"/>
<feature type="domain" description="Nuclear receptor" evidence="12">
    <location>
        <begin position="490"/>
        <end position="562"/>
    </location>
</feature>
<evidence type="ECO:0000259" key="13">
    <source>
        <dbReference type="PROSITE" id="PS51843"/>
    </source>
</evidence>
<evidence type="ECO:0000259" key="12">
    <source>
        <dbReference type="PROSITE" id="PS51030"/>
    </source>
</evidence>
<dbReference type="SMART" id="SM00399">
    <property type="entry name" value="ZnF_C4"/>
    <property type="match status" value="2"/>
</dbReference>
<dbReference type="SMART" id="SM00430">
    <property type="entry name" value="HOLI"/>
    <property type="match status" value="1"/>
</dbReference>
<dbReference type="InterPro" id="IPR051152">
    <property type="entry name" value="C.elegans_Orphan_NR"/>
</dbReference>
<dbReference type="Pfam" id="PF00105">
    <property type="entry name" value="zf-C4"/>
    <property type="match status" value="2"/>
</dbReference>
<keyword evidence="5" id="KW-0862">Zinc</keyword>
<keyword evidence="11" id="KW-0812">Transmembrane</keyword>
<dbReference type="InterPro" id="IPR001628">
    <property type="entry name" value="Znf_hrmn_rcpt"/>
</dbReference>
<reference evidence="14 15" key="1">
    <citation type="submission" date="2022-02" db="EMBL/GenBank/DDBJ databases">
        <title>Chromosome-level reference genomes for two strains of Caenorhabditis briggsae: an improved platform for comparative genomics.</title>
        <authorList>
            <person name="Stevens L."/>
            <person name="Andersen E.C."/>
        </authorList>
    </citation>
    <scope>NUCLEOTIDE SEQUENCE [LARGE SCALE GENOMIC DNA]</scope>
    <source>
        <strain evidence="14">QX1410_ONT</strain>
        <tissue evidence="14">Whole-organism</tissue>
    </source>
</reference>
<feature type="domain" description="NR LBD" evidence="13">
    <location>
        <begin position="97"/>
        <end position="369"/>
    </location>
</feature>
<evidence type="ECO:0000313" key="15">
    <source>
        <dbReference type="Proteomes" id="UP000827892"/>
    </source>
</evidence>
<keyword evidence="8" id="KW-0804">Transcription</keyword>
<protein>
    <submittedName>
        <fullName evidence="14">Uncharacterized protein</fullName>
    </submittedName>
</protein>
<dbReference type="PROSITE" id="PS51030">
    <property type="entry name" value="NUCLEAR_REC_DBD_2"/>
    <property type="match status" value="2"/>
</dbReference>
<dbReference type="PANTHER" id="PTHR45680:SF2">
    <property type="entry name" value="NUCLEAR HORMONE RECEPTOR FAMILY-RELATED"/>
    <property type="match status" value="1"/>
</dbReference>
<dbReference type="GO" id="GO:0000978">
    <property type="term" value="F:RNA polymerase II cis-regulatory region sequence-specific DNA binding"/>
    <property type="evidence" value="ECO:0007669"/>
    <property type="project" value="InterPro"/>
</dbReference>
<keyword evidence="11" id="KW-1133">Transmembrane helix</keyword>
<dbReference type="InterPro" id="IPR013088">
    <property type="entry name" value="Znf_NHR/GATA"/>
</dbReference>
<dbReference type="SUPFAM" id="SSF48508">
    <property type="entry name" value="Nuclear receptor ligand-binding domain"/>
    <property type="match status" value="2"/>
</dbReference>
<name>A0AAE8ZY95_CAEBR</name>
<keyword evidence="3" id="KW-0479">Metal-binding</keyword>
<dbReference type="InterPro" id="IPR049636">
    <property type="entry name" value="HNF4-like_DBD"/>
</dbReference>
<organism evidence="14 15">
    <name type="scientific">Caenorhabditis briggsae</name>
    <dbReference type="NCBI Taxonomy" id="6238"/>
    <lineage>
        <taxon>Eukaryota</taxon>
        <taxon>Metazoa</taxon>
        <taxon>Ecdysozoa</taxon>
        <taxon>Nematoda</taxon>
        <taxon>Chromadorea</taxon>
        <taxon>Rhabditida</taxon>
        <taxon>Rhabditina</taxon>
        <taxon>Rhabditomorpha</taxon>
        <taxon>Rhabditoidea</taxon>
        <taxon>Rhabditidae</taxon>
        <taxon>Peloderinae</taxon>
        <taxon>Caenorhabditis</taxon>
    </lineage>
</organism>
<dbReference type="Pfam" id="PF10326">
    <property type="entry name" value="7TM_GPCR_Str"/>
    <property type="match status" value="1"/>
</dbReference>
<evidence type="ECO:0000256" key="10">
    <source>
        <dbReference type="ARBA" id="ARBA00023242"/>
    </source>
</evidence>
<evidence type="ECO:0000256" key="4">
    <source>
        <dbReference type="ARBA" id="ARBA00022771"/>
    </source>
</evidence>
<evidence type="ECO:0000256" key="3">
    <source>
        <dbReference type="ARBA" id="ARBA00022723"/>
    </source>
</evidence>
<evidence type="ECO:0000256" key="2">
    <source>
        <dbReference type="ARBA" id="ARBA00005993"/>
    </source>
</evidence>
<dbReference type="PRINTS" id="PR00047">
    <property type="entry name" value="STROIDFINGER"/>
</dbReference>
<dbReference type="InterPro" id="IPR000536">
    <property type="entry name" value="Nucl_hrmn_rcpt_lig-bd"/>
</dbReference>
<keyword evidence="11" id="KW-0472">Membrane</keyword>
<keyword evidence="6" id="KW-0805">Transcription regulation</keyword>
<dbReference type="PANTHER" id="PTHR45680">
    <property type="entry name" value="NUCLEAR HORMONE RECEPTOR FAMILY"/>
    <property type="match status" value="1"/>
</dbReference>
<feature type="transmembrane region" description="Helical" evidence="11">
    <location>
        <begin position="364"/>
        <end position="386"/>
    </location>
</feature>
<keyword evidence="9" id="KW-0675">Receptor</keyword>
<dbReference type="EMBL" id="CP090895">
    <property type="protein sequence ID" value="ULT87247.1"/>
    <property type="molecule type" value="Genomic_DNA"/>
</dbReference>
<dbReference type="GO" id="GO:0008270">
    <property type="term" value="F:zinc ion binding"/>
    <property type="evidence" value="ECO:0007669"/>
    <property type="project" value="UniProtKB-KW"/>
</dbReference>
<evidence type="ECO:0000256" key="11">
    <source>
        <dbReference type="SAM" id="Phobius"/>
    </source>
</evidence>
<comment type="subcellular location">
    <subcellularLocation>
        <location evidence="1">Nucleus</location>
    </subcellularLocation>
</comment>
<keyword evidence="4" id="KW-0863">Zinc-finger</keyword>
<keyword evidence="7" id="KW-0238">DNA-binding</keyword>
<comment type="similarity">
    <text evidence="2">Belongs to the nuclear hormone receptor family.</text>
</comment>
<evidence type="ECO:0000256" key="6">
    <source>
        <dbReference type="ARBA" id="ARBA00023015"/>
    </source>
</evidence>
<dbReference type="Pfam" id="PF00104">
    <property type="entry name" value="Hormone_recep"/>
    <property type="match status" value="2"/>
</dbReference>
<evidence type="ECO:0000313" key="14">
    <source>
        <dbReference type="EMBL" id="ULT87247.1"/>
    </source>
</evidence>
<dbReference type="Gene3D" id="3.30.50.10">
    <property type="entry name" value="Erythroid Transcription Factor GATA-1, subunit A"/>
    <property type="match status" value="2"/>
</dbReference>
<dbReference type="SUPFAM" id="SSF81321">
    <property type="entry name" value="Family A G protein-coupled receptor-like"/>
    <property type="match status" value="1"/>
</dbReference>
<feature type="transmembrane region" description="Helical" evidence="11">
    <location>
        <begin position="402"/>
        <end position="419"/>
    </location>
</feature>
<proteinExistence type="inferred from homology"/>
<feature type="domain" description="NR LBD" evidence="13">
    <location>
        <begin position="606"/>
        <end position="787"/>
    </location>
</feature>
<dbReference type="Gene3D" id="1.10.565.10">
    <property type="entry name" value="Retinoid X Receptor"/>
    <property type="match status" value="1"/>
</dbReference>